<evidence type="ECO:0000313" key="3">
    <source>
        <dbReference type="Proteomes" id="UP000064967"/>
    </source>
</evidence>
<name>A0A0K1Q068_9BACT</name>
<gene>
    <name evidence="2" type="ORF">AKJ09_05837</name>
</gene>
<keyword evidence="3" id="KW-1185">Reference proteome</keyword>
<dbReference type="EMBL" id="CP012333">
    <property type="protein sequence ID" value="AKU99173.1"/>
    <property type="molecule type" value="Genomic_DNA"/>
</dbReference>
<reference evidence="2 3" key="1">
    <citation type="submission" date="2015-08" db="EMBL/GenBank/DDBJ databases">
        <authorList>
            <person name="Babu N.S."/>
            <person name="Beckwith C.J."/>
            <person name="Beseler K.G."/>
            <person name="Brison A."/>
            <person name="Carone J.V."/>
            <person name="Caskin T.P."/>
            <person name="Diamond M."/>
            <person name="Durham M.E."/>
            <person name="Foxe J.M."/>
            <person name="Go M."/>
            <person name="Henderson B.A."/>
            <person name="Jones I.B."/>
            <person name="McGettigan J.A."/>
            <person name="Micheletti S.J."/>
            <person name="Nasrallah M.E."/>
            <person name="Ortiz D."/>
            <person name="Piller C.R."/>
            <person name="Privatt S.R."/>
            <person name="Schneider S.L."/>
            <person name="Sharp S."/>
            <person name="Smith T.C."/>
            <person name="Stanton J.D."/>
            <person name="Ullery H.E."/>
            <person name="Wilson R.J."/>
            <person name="Serrano M.G."/>
            <person name="Buck G."/>
            <person name="Lee V."/>
            <person name="Wang Y."/>
            <person name="Carvalho R."/>
            <person name="Voegtly L."/>
            <person name="Shi R."/>
            <person name="Duckworth R."/>
            <person name="Johnson A."/>
            <person name="Loviza R."/>
            <person name="Walstead R."/>
            <person name="Shah Z."/>
            <person name="Kiflezghi M."/>
            <person name="Wade K."/>
            <person name="Ball S.L."/>
            <person name="Bradley K.W."/>
            <person name="Asai D.J."/>
            <person name="Bowman C.A."/>
            <person name="Russell D.A."/>
            <person name="Pope W.H."/>
            <person name="Jacobs-Sera D."/>
            <person name="Hendrix R.W."/>
            <person name="Hatfull G.F."/>
        </authorList>
    </citation>
    <scope>NUCLEOTIDE SEQUENCE [LARGE SCALE GENOMIC DNA]</scope>
    <source>
        <strain evidence="2 3">DSM 27648</strain>
    </source>
</reference>
<dbReference type="KEGG" id="llu:AKJ09_05837"/>
<sequence>MIFRQRMPVDPCLRCPGTWGEAPRPAVADARPSGRRRGRGDSGTVCRRALRCRVAPALHGTCRSGEGRGAPRPPSKHHLRRARGAGRCTRRLPR</sequence>
<feature type="compositionally biased region" description="Basic residues" evidence="1">
    <location>
        <begin position="74"/>
        <end position="94"/>
    </location>
</feature>
<evidence type="ECO:0000256" key="1">
    <source>
        <dbReference type="SAM" id="MobiDB-lite"/>
    </source>
</evidence>
<dbReference type="AlphaFoldDB" id="A0A0K1Q068"/>
<dbReference type="STRING" id="1391654.AKJ09_05837"/>
<accession>A0A0K1Q068</accession>
<evidence type="ECO:0000313" key="2">
    <source>
        <dbReference type="EMBL" id="AKU99173.1"/>
    </source>
</evidence>
<organism evidence="2 3">
    <name type="scientific">Labilithrix luteola</name>
    <dbReference type="NCBI Taxonomy" id="1391654"/>
    <lineage>
        <taxon>Bacteria</taxon>
        <taxon>Pseudomonadati</taxon>
        <taxon>Myxococcota</taxon>
        <taxon>Polyangia</taxon>
        <taxon>Polyangiales</taxon>
        <taxon>Labilitrichaceae</taxon>
        <taxon>Labilithrix</taxon>
    </lineage>
</organism>
<feature type="region of interest" description="Disordered" evidence="1">
    <location>
        <begin position="62"/>
        <end position="94"/>
    </location>
</feature>
<feature type="region of interest" description="Disordered" evidence="1">
    <location>
        <begin position="23"/>
        <end position="43"/>
    </location>
</feature>
<protein>
    <submittedName>
        <fullName evidence="2">Uncharacterized protein</fullName>
    </submittedName>
</protein>
<proteinExistence type="predicted"/>
<dbReference type="Proteomes" id="UP000064967">
    <property type="component" value="Chromosome"/>
</dbReference>